<dbReference type="InterPro" id="IPR011010">
    <property type="entry name" value="DNA_brk_join_enz"/>
</dbReference>
<sequence>MYNAIMKIHNDGVILASVMAPNWPYQYWYSELKEITINKVSLGRSEDVPEMGIYQKNLGQALPSGNIYHHKVSIRKESSYFENLNRQWRRHAIALINLATQVRKCNMQPEQQLYFTDPQMFMANQLDITIIHKESPSAINAQRRSLPLLLRQMDNNEQLVQSHLVAQLIRPILILTRKKEIEQEIWYLNLLINYIKSQKETADQKKLNAEALRAILGRHQQNEKNIDADDLFKSIRSIIRAAGIDKKFSFTSIRAAVITELLNKGHSAVIVDRFFRHSDTASTIRQLLKVLRTMRSTQRFSDMITQRKNYQTNQFEYRIQKPESK</sequence>
<dbReference type="SUPFAM" id="SSF56349">
    <property type="entry name" value="DNA breaking-rejoining enzymes"/>
    <property type="match status" value="1"/>
</dbReference>
<dbReference type="GO" id="GO:0003677">
    <property type="term" value="F:DNA binding"/>
    <property type="evidence" value="ECO:0007669"/>
    <property type="project" value="InterPro"/>
</dbReference>
<proteinExistence type="predicted"/>
<reference evidence="2 3" key="1">
    <citation type="submission" date="2019-03" db="EMBL/GenBank/DDBJ databases">
        <title>Single cell metagenomics reveals metabolic interactions within the superorganism composed of flagellate Streblomastix strix and complex community of Bacteroidetes bacteria on its surface.</title>
        <authorList>
            <person name="Treitli S.C."/>
            <person name="Kolisko M."/>
            <person name="Husnik F."/>
            <person name="Keeling P."/>
            <person name="Hampl V."/>
        </authorList>
    </citation>
    <scope>NUCLEOTIDE SEQUENCE [LARGE SCALE GENOMIC DNA]</scope>
    <source>
        <strain evidence="2">ST1C</strain>
    </source>
</reference>
<gene>
    <name evidence="2" type="ORF">EZS28_031302</name>
</gene>
<evidence type="ECO:0000313" key="3">
    <source>
        <dbReference type="Proteomes" id="UP000324800"/>
    </source>
</evidence>
<dbReference type="InterPro" id="IPR013762">
    <property type="entry name" value="Integrase-like_cat_sf"/>
</dbReference>
<dbReference type="Proteomes" id="UP000324800">
    <property type="component" value="Unassembled WGS sequence"/>
</dbReference>
<name>A0A5J4USW0_9EUKA</name>
<comment type="caution">
    <text evidence="2">The sequence shown here is derived from an EMBL/GenBank/DDBJ whole genome shotgun (WGS) entry which is preliminary data.</text>
</comment>
<organism evidence="2 3">
    <name type="scientific">Streblomastix strix</name>
    <dbReference type="NCBI Taxonomy" id="222440"/>
    <lineage>
        <taxon>Eukaryota</taxon>
        <taxon>Metamonada</taxon>
        <taxon>Preaxostyla</taxon>
        <taxon>Oxymonadida</taxon>
        <taxon>Streblomastigidae</taxon>
        <taxon>Streblomastix</taxon>
    </lineage>
</organism>
<protein>
    <recommendedName>
        <fullName evidence="4">Tyr recombinase domain-containing protein</fullName>
    </recommendedName>
</protein>
<dbReference type="GO" id="GO:0006310">
    <property type="term" value="P:DNA recombination"/>
    <property type="evidence" value="ECO:0007669"/>
    <property type="project" value="UniProtKB-KW"/>
</dbReference>
<evidence type="ECO:0000313" key="2">
    <source>
        <dbReference type="EMBL" id="KAA6373172.1"/>
    </source>
</evidence>
<evidence type="ECO:0008006" key="4">
    <source>
        <dbReference type="Google" id="ProtNLM"/>
    </source>
</evidence>
<keyword evidence="1" id="KW-0233">DNA recombination</keyword>
<evidence type="ECO:0000256" key="1">
    <source>
        <dbReference type="ARBA" id="ARBA00023172"/>
    </source>
</evidence>
<dbReference type="AlphaFoldDB" id="A0A5J4USW0"/>
<dbReference type="EMBL" id="SNRW01012967">
    <property type="protein sequence ID" value="KAA6373172.1"/>
    <property type="molecule type" value="Genomic_DNA"/>
</dbReference>
<dbReference type="GO" id="GO:0015074">
    <property type="term" value="P:DNA integration"/>
    <property type="evidence" value="ECO:0007669"/>
    <property type="project" value="InterPro"/>
</dbReference>
<dbReference type="Gene3D" id="1.10.443.10">
    <property type="entry name" value="Intergrase catalytic core"/>
    <property type="match status" value="1"/>
</dbReference>
<accession>A0A5J4USW0</accession>